<dbReference type="PROSITE" id="PS00061">
    <property type="entry name" value="ADH_SHORT"/>
    <property type="match status" value="1"/>
</dbReference>
<gene>
    <name evidence="5" type="ORF">DIURU_003235</name>
</gene>
<keyword evidence="6" id="KW-1185">Reference proteome</keyword>
<reference evidence="5 6" key="1">
    <citation type="submission" date="2019-07" db="EMBL/GenBank/DDBJ databases">
        <title>Genome assembly of two rare yeast pathogens: Diutina rugosa and Trichomonascus ciferrii.</title>
        <authorList>
            <person name="Mixao V."/>
            <person name="Saus E."/>
            <person name="Hansen A."/>
            <person name="Lass-Flor C."/>
            <person name="Gabaldon T."/>
        </authorList>
    </citation>
    <scope>NUCLEOTIDE SEQUENCE [LARGE SCALE GENOMIC DNA]</scope>
    <source>
        <strain evidence="5 6">CBS 613</strain>
    </source>
</reference>
<dbReference type="GO" id="GO:0000140">
    <property type="term" value="F:acylglycerone-phosphate reductase (NADP+) activity"/>
    <property type="evidence" value="ECO:0007669"/>
    <property type="project" value="TreeGrafter"/>
</dbReference>
<dbReference type="InterPro" id="IPR002347">
    <property type="entry name" value="SDR_fam"/>
</dbReference>
<dbReference type="Pfam" id="PF00106">
    <property type="entry name" value="adh_short"/>
    <property type="match status" value="1"/>
</dbReference>
<dbReference type="Proteomes" id="UP000449547">
    <property type="component" value="Unassembled WGS sequence"/>
</dbReference>
<dbReference type="GO" id="GO:0005783">
    <property type="term" value="C:endoplasmic reticulum"/>
    <property type="evidence" value="ECO:0007669"/>
    <property type="project" value="TreeGrafter"/>
</dbReference>
<accession>A0A642UM43</accession>
<dbReference type="GO" id="GO:0019433">
    <property type="term" value="P:triglyceride catabolic process"/>
    <property type="evidence" value="ECO:0007669"/>
    <property type="project" value="TreeGrafter"/>
</dbReference>
<dbReference type="PANTHER" id="PTHR44169">
    <property type="entry name" value="NADPH-DEPENDENT 1-ACYLDIHYDROXYACETONE PHOSPHATE REDUCTASE"/>
    <property type="match status" value="1"/>
</dbReference>
<evidence type="ECO:0000256" key="3">
    <source>
        <dbReference type="ARBA" id="ARBA00023002"/>
    </source>
</evidence>
<name>A0A642UM43_DIURU</name>
<dbReference type="OMA" id="VHIFHPL"/>
<dbReference type="RefSeq" id="XP_034012007.1">
    <property type="nucleotide sequence ID" value="XM_034155975.1"/>
</dbReference>
<dbReference type="PRINTS" id="PR00081">
    <property type="entry name" value="GDHRDH"/>
</dbReference>
<comment type="similarity">
    <text evidence="1 4">Belongs to the short-chain dehydrogenases/reductases (SDR) family.</text>
</comment>
<dbReference type="OrthoDB" id="2102561at2759"/>
<evidence type="ECO:0000256" key="4">
    <source>
        <dbReference type="RuleBase" id="RU000363"/>
    </source>
</evidence>
<dbReference type="InterPro" id="IPR036291">
    <property type="entry name" value="NAD(P)-bd_dom_sf"/>
</dbReference>
<evidence type="ECO:0000256" key="2">
    <source>
        <dbReference type="ARBA" id="ARBA00022857"/>
    </source>
</evidence>
<organism evidence="5 6">
    <name type="scientific">Diutina rugosa</name>
    <name type="common">Yeast</name>
    <name type="synonym">Candida rugosa</name>
    <dbReference type="NCBI Taxonomy" id="5481"/>
    <lineage>
        <taxon>Eukaryota</taxon>
        <taxon>Fungi</taxon>
        <taxon>Dikarya</taxon>
        <taxon>Ascomycota</taxon>
        <taxon>Saccharomycotina</taxon>
        <taxon>Pichiomycetes</taxon>
        <taxon>Debaryomycetaceae</taxon>
        <taxon>Diutina</taxon>
    </lineage>
</organism>
<dbReference type="GO" id="GO:0004806">
    <property type="term" value="F:triacylglycerol lipase activity"/>
    <property type="evidence" value="ECO:0007669"/>
    <property type="project" value="TreeGrafter"/>
</dbReference>
<keyword evidence="3" id="KW-0560">Oxidoreductase</keyword>
<comment type="caution">
    <text evidence="5">The sequence shown here is derived from an EMBL/GenBank/DDBJ whole genome shotgun (WGS) entry which is preliminary data.</text>
</comment>
<evidence type="ECO:0000313" key="5">
    <source>
        <dbReference type="EMBL" id="KAA8901526.1"/>
    </source>
</evidence>
<dbReference type="SUPFAM" id="SSF51735">
    <property type="entry name" value="NAD(P)-binding Rossmann-fold domains"/>
    <property type="match status" value="1"/>
</dbReference>
<dbReference type="AlphaFoldDB" id="A0A642UM43"/>
<dbReference type="GO" id="GO:0006654">
    <property type="term" value="P:phosphatidic acid biosynthetic process"/>
    <property type="evidence" value="ECO:0007669"/>
    <property type="project" value="TreeGrafter"/>
</dbReference>
<dbReference type="PRINTS" id="PR00080">
    <property type="entry name" value="SDRFAMILY"/>
</dbReference>
<dbReference type="Gene3D" id="3.40.50.720">
    <property type="entry name" value="NAD(P)-binding Rossmann-like Domain"/>
    <property type="match status" value="1"/>
</dbReference>
<dbReference type="VEuPathDB" id="FungiDB:DIURU_003235"/>
<sequence length="298" mass="32915">MKYALISGGTGGIGTELCRSFARRGYQVIATAPPGYEGELEVLKKECGVIPVVSDVANLDDIKKLKKIVEAETGGRLDILYNNAGIAVGGPAVVFDDDAVAKLYQVNLLGHIYMTKYMSEFVINAQGAIIYTASVAARVPLTWCAHYNATKAAIDHYAKTLRGEMAPFGVRVYSIITGGVDTPISGRNPAAKQKMVDMVMASPFAVPELEETMRATSSMTNKTWPPKRYAESVVAEIESRTSSFNIYRGQAAYLLHFIGRYIPLCVQNYLLAKKFRALEVYRALREKTKRLQQQQRQK</sequence>
<evidence type="ECO:0000256" key="1">
    <source>
        <dbReference type="ARBA" id="ARBA00006484"/>
    </source>
</evidence>
<evidence type="ECO:0000313" key="6">
    <source>
        <dbReference type="Proteomes" id="UP000449547"/>
    </source>
</evidence>
<protein>
    <submittedName>
        <fullName evidence="5">Uncharacterized protein</fullName>
    </submittedName>
</protein>
<keyword evidence="2" id="KW-0521">NADP</keyword>
<dbReference type="GeneID" id="54781886"/>
<proteinExistence type="inferred from homology"/>
<dbReference type="GO" id="GO:0005811">
    <property type="term" value="C:lipid droplet"/>
    <property type="evidence" value="ECO:0007669"/>
    <property type="project" value="TreeGrafter"/>
</dbReference>
<dbReference type="EMBL" id="SWFT01000102">
    <property type="protein sequence ID" value="KAA8901526.1"/>
    <property type="molecule type" value="Genomic_DNA"/>
</dbReference>
<dbReference type="InterPro" id="IPR020904">
    <property type="entry name" value="Sc_DH/Rdtase_CS"/>
</dbReference>
<dbReference type="PANTHER" id="PTHR44169:SF6">
    <property type="entry name" value="NADPH-DEPENDENT 1-ACYLDIHYDROXYACETONE PHOSPHATE REDUCTASE"/>
    <property type="match status" value="1"/>
</dbReference>